<dbReference type="eggNOG" id="ENOG502S4CM">
    <property type="taxonomic scope" value="Eukaryota"/>
</dbReference>
<gene>
    <name evidence="2" type="ORF">PDE_07867</name>
</gene>
<evidence type="ECO:0000313" key="3">
    <source>
        <dbReference type="Proteomes" id="UP000019376"/>
    </source>
</evidence>
<name>S7ZVX6_PENO1</name>
<dbReference type="AlphaFoldDB" id="S7ZVX6"/>
<proteinExistence type="predicted"/>
<dbReference type="Proteomes" id="UP000019376">
    <property type="component" value="Unassembled WGS sequence"/>
</dbReference>
<accession>S7ZVX6</accession>
<dbReference type="PANTHER" id="PTHR40265">
    <property type="entry name" value="BLL2707 PROTEIN"/>
    <property type="match status" value="1"/>
</dbReference>
<protein>
    <recommendedName>
        <fullName evidence="1">Glyoxalase-like domain-containing protein</fullName>
    </recommendedName>
</protein>
<dbReference type="PANTHER" id="PTHR40265:SF1">
    <property type="entry name" value="GLYOXALASE-LIKE DOMAIN-CONTAINING PROTEIN"/>
    <property type="match status" value="1"/>
</dbReference>
<dbReference type="Gene3D" id="3.10.180.10">
    <property type="entry name" value="2,3-Dihydroxybiphenyl 1,2-Dioxygenase, domain 1"/>
    <property type="match status" value="1"/>
</dbReference>
<dbReference type="Pfam" id="PF13468">
    <property type="entry name" value="Glyoxalase_3"/>
    <property type="match status" value="1"/>
</dbReference>
<evidence type="ECO:0000313" key="2">
    <source>
        <dbReference type="EMBL" id="EPS32906.1"/>
    </source>
</evidence>
<keyword evidence="3" id="KW-1185">Reference proteome</keyword>
<dbReference type="EMBL" id="KB644414">
    <property type="protein sequence ID" value="EPS32906.1"/>
    <property type="molecule type" value="Genomic_DNA"/>
</dbReference>
<dbReference type="HOGENOM" id="CLU_058475_0_1_1"/>
<reference evidence="2 3" key="1">
    <citation type="journal article" date="2013" name="PLoS ONE">
        <title>Genomic and secretomic analyses reveal unique features of the lignocellulolytic enzyme system of Penicillium decumbens.</title>
        <authorList>
            <person name="Liu G."/>
            <person name="Zhang L."/>
            <person name="Wei X."/>
            <person name="Zou G."/>
            <person name="Qin Y."/>
            <person name="Ma L."/>
            <person name="Li J."/>
            <person name="Zheng H."/>
            <person name="Wang S."/>
            <person name="Wang C."/>
            <person name="Xun L."/>
            <person name="Zhao G.-P."/>
            <person name="Zhou Z."/>
            <person name="Qu Y."/>
        </authorList>
    </citation>
    <scope>NUCLEOTIDE SEQUENCE [LARGE SCALE GENOMIC DNA]</scope>
    <source>
        <strain evidence="3">114-2 / CGMCC 5302</strain>
    </source>
</reference>
<dbReference type="OrthoDB" id="408973at2759"/>
<organism evidence="2 3">
    <name type="scientific">Penicillium oxalicum (strain 114-2 / CGMCC 5302)</name>
    <name type="common">Penicillium decumbens</name>
    <dbReference type="NCBI Taxonomy" id="933388"/>
    <lineage>
        <taxon>Eukaryota</taxon>
        <taxon>Fungi</taxon>
        <taxon>Dikarya</taxon>
        <taxon>Ascomycota</taxon>
        <taxon>Pezizomycotina</taxon>
        <taxon>Eurotiomycetes</taxon>
        <taxon>Eurotiomycetidae</taxon>
        <taxon>Eurotiales</taxon>
        <taxon>Aspergillaceae</taxon>
        <taxon>Penicillium</taxon>
    </lineage>
</organism>
<feature type="domain" description="Glyoxalase-like" evidence="1">
    <location>
        <begin position="15"/>
        <end position="199"/>
    </location>
</feature>
<sequence length="267" mass="29790">MSDNSNKSFTSLPILDHFVILVSHHDLLQISQRVDGHFTLAPGGNHADGLTTNKLILLQDGTYLELIAFFDDADPEKRRNHRWGNETEGTIIDWALTLPSESDFETIQKRFQSAKLDASYTDPIPGGRTKPDGTVLEWAVCTPTDNEDQPITPGQMPFWCLDRTPRDRRVPYRVEPHLSEHPSGVRGVSSVQVQMSQQDLRNMERVYNVIFDGPARYQVPSGSTCAEHEVSLSQGEKSINLVLYGSQPGKVELLPGLSLEIKAVANK</sequence>
<dbReference type="InterPro" id="IPR029068">
    <property type="entry name" value="Glyas_Bleomycin-R_OHBP_Dase"/>
</dbReference>
<evidence type="ECO:0000259" key="1">
    <source>
        <dbReference type="Pfam" id="PF13468"/>
    </source>
</evidence>
<dbReference type="PhylomeDB" id="S7ZVX6"/>
<dbReference type="InterPro" id="IPR025870">
    <property type="entry name" value="Glyoxalase-like_dom"/>
</dbReference>